<dbReference type="Pfam" id="PF00294">
    <property type="entry name" value="PfkB"/>
    <property type="match status" value="1"/>
</dbReference>
<accession>A0A133UMV9</accession>
<reference evidence="5 6" key="1">
    <citation type="journal article" date="2016" name="Sci. Rep.">
        <title>Metabolic traits of an uncultured archaeal lineage -MSBL1- from brine pools of the Red Sea.</title>
        <authorList>
            <person name="Mwirichia R."/>
            <person name="Alam I."/>
            <person name="Rashid M."/>
            <person name="Vinu M."/>
            <person name="Ba-Alawi W."/>
            <person name="Anthony Kamau A."/>
            <person name="Kamanda Ngugi D."/>
            <person name="Goker M."/>
            <person name="Klenk H.P."/>
            <person name="Bajic V."/>
            <person name="Stingl U."/>
        </authorList>
    </citation>
    <scope>NUCLEOTIDE SEQUENCE [LARGE SCALE GENOMIC DNA]</scope>
    <source>
        <strain evidence="5">SCGC-AAA259I07</strain>
    </source>
</reference>
<keyword evidence="3" id="KW-0418">Kinase</keyword>
<dbReference type="InterPro" id="IPR029056">
    <property type="entry name" value="Ribokinase-like"/>
</dbReference>
<protein>
    <recommendedName>
        <fullName evidence="4">Carbohydrate kinase PfkB domain-containing protein</fullName>
    </recommendedName>
</protein>
<comment type="similarity">
    <text evidence="1">Belongs to the carbohydrate kinase PfkB family.</text>
</comment>
<dbReference type="Proteomes" id="UP000070155">
    <property type="component" value="Unassembled WGS sequence"/>
</dbReference>
<dbReference type="PANTHER" id="PTHR43085:SF57">
    <property type="entry name" value="CARBOHYDRATE KINASE PFKB DOMAIN-CONTAINING PROTEIN"/>
    <property type="match status" value="1"/>
</dbReference>
<evidence type="ECO:0000256" key="3">
    <source>
        <dbReference type="ARBA" id="ARBA00022777"/>
    </source>
</evidence>
<proteinExistence type="inferred from homology"/>
<dbReference type="SUPFAM" id="SSF53613">
    <property type="entry name" value="Ribokinase-like"/>
    <property type="match status" value="1"/>
</dbReference>
<feature type="domain" description="Carbohydrate kinase PfkB" evidence="4">
    <location>
        <begin position="23"/>
        <end position="281"/>
    </location>
</feature>
<keyword evidence="6" id="KW-1185">Reference proteome</keyword>
<keyword evidence="2" id="KW-0808">Transferase</keyword>
<sequence>MQIDTVVAGHITVDVNVLPHGIVENVLGGTPTYAGFALTTLGHEPGVVSKIGKDFPEHFPPLFSKFGLNTEGLLITSHNTTKFENTYSEDGEREQVCKEVSPPIKPEDIPQVYLDARGFYISPVMSELPPETVSKFSEEGKGITMLDPQGIFRELKDSGKIQLRKPDNFEEYLKNVDVIKVGRDELKIFDKSTEEIMKELVEMGPKIAILTLGAEGCKVSSNGEITEIKSLDVEAEDLTGAGDVFGAAFLSHYLETRDPIDSAKFANAAAGLKVKYKGPTGFPSEKEIKDAL</sequence>
<dbReference type="EMBL" id="LHXQ01000003">
    <property type="protein sequence ID" value="KXA95477.1"/>
    <property type="molecule type" value="Genomic_DNA"/>
</dbReference>
<comment type="caution">
    <text evidence="5">The sequence shown here is derived from an EMBL/GenBank/DDBJ whole genome shotgun (WGS) entry which is preliminary data.</text>
</comment>
<dbReference type="PANTHER" id="PTHR43085">
    <property type="entry name" value="HEXOKINASE FAMILY MEMBER"/>
    <property type="match status" value="1"/>
</dbReference>
<dbReference type="Gene3D" id="3.40.1190.20">
    <property type="match status" value="1"/>
</dbReference>
<gene>
    <name evidence="5" type="ORF">AKJ36_00520</name>
</gene>
<dbReference type="InterPro" id="IPR011611">
    <property type="entry name" value="PfkB_dom"/>
</dbReference>
<dbReference type="InterPro" id="IPR050306">
    <property type="entry name" value="PfkB_Carbo_kinase"/>
</dbReference>
<dbReference type="GO" id="GO:0016301">
    <property type="term" value="F:kinase activity"/>
    <property type="evidence" value="ECO:0007669"/>
    <property type="project" value="UniProtKB-KW"/>
</dbReference>
<organism evidence="5 6">
    <name type="scientific">candidate division MSBL1 archaeon SCGC-AAA259I07</name>
    <dbReference type="NCBI Taxonomy" id="1698266"/>
    <lineage>
        <taxon>Archaea</taxon>
        <taxon>Methanobacteriati</taxon>
        <taxon>Methanobacteriota</taxon>
        <taxon>candidate division MSBL1</taxon>
    </lineage>
</organism>
<evidence type="ECO:0000259" key="4">
    <source>
        <dbReference type="Pfam" id="PF00294"/>
    </source>
</evidence>
<evidence type="ECO:0000313" key="6">
    <source>
        <dbReference type="Proteomes" id="UP000070155"/>
    </source>
</evidence>
<dbReference type="AlphaFoldDB" id="A0A133UMV9"/>
<evidence type="ECO:0000256" key="1">
    <source>
        <dbReference type="ARBA" id="ARBA00010688"/>
    </source>
</evidence>
<evidence type="ECO:0000313" key="5">
    <source>
        <dbReference type="EMBL" id="KXA95477.1"/>
    </source>
</evidence>
<name>A0A133UMV9_9EURY</name>
<evidence type="ECO:0000256" key="2">
    <source>
        <dbReference type="ARBA" id="ARBA00022679"/>
    </source>
</evidence>